<evidence type="ECO:0000256" key="1">
    <source>
        <dbReference type="ARBA" id="ARBA00023002"/>
    </source>
</evidence>
<protein>
    <submittedName>
        <fullName evidence="2">Iron-containing redox enzyme family protein</fullName>
    </submittedName>
</protein>
<dbReference type="Proteomes" id="UP000252458">
    <property type="component" value="Unassembled WGS sequence"/>
</dbReference>
<dbReference type="GO" id="GO:0016491">
    <property type="term" value="F:oxidoreductase activity"/>
    <property type="evidence" value="ECO:0007669"/>
    <property type="project" value="UniProtKB-KW"/>
</dbReference>
<dbReference type="InterPro" id="IPR016084">
    <property type="entry name" value="Haem_Oase-like_multi-hlx"/>
</dbReference>
<dbReference type="SUPFAM" id="SSF48613">
    <property type="entry name" value="Heme oxygenase-like"/>
    <property type="match status" value="1"/>
</dbReference>
<reference evidence="2 3" key="1">
    <citation type="submission" date="2018-06" db="EMBL/GenBank/DDBJ databases">
        <title>Draft genome sequence of Burkholderia reimsis strain BE51 isolated from a French agricultural soil.</title>
        <authorList>
            <person name="Esmaeel Q."/>
        </authorList>
    </citation>
    <scope>NUCLEOTIDE SEQUENCE [LARGE SCALE GENOMIC DNA]</scope>
    <source>
        <strain evidence="2 3">BE51</strain>
    </source>
</reference>
<evidence type="ECO:0000313" key="3">
    <source>
        <dbReference type="Proteomes" id="UP000252458"/>
    </source>
</evidence>
<dbReference type="RefSeq" id="WP_113047668.1">
    <property type="nucleotide sequence ID" value="NZ_QMFZ01000049.1"/>
</dbReference>
<sequence>MSLHAGLKNYLESCINDLNLTKNPYFKSLCSGEMSKQQFLRSQVEFASMVHFFSRPMAQVIANVPDPLPRVALVGNLWEEHGKGVKENVHGKTILTLIDRLGGDSAQIDLSQPTPNARIFNETLRSVSSFEDYRFSTATFAGIERAFVDISTMIFQSIVAHGWLPAERITHYGLHRTLDIEHAEDFLKVVNQDWNNARSQDLIKNGIRFGSRLFANTYIGFYNDMLN</sequence>
<dbReference type="SMART" id="SM01236">
    <property type="entry name" value="Haem_oxygenase_2"/>
    <property type="match status" value="1"/>
</dbReference>
<dbReference type="PANTHER" id="PTHR40279:SF3">
    <property type="entry name" value="4-AMINOBENZOATE SYNTHASE"/>
    <property type="match status" value="1"/>
</dbReference>
<dbReference type="AlphaFoldDB" id="A0A365QJ02"/>
<keyword evidence="3" id="KW-1185">Reference proteome</keyword>
<accession>A0A365QJ02</accession>
<organism evidence="2 3">
    <name type="scientific">Burkholderia reimsis</name>
    <dbReference type="NCBI Taxonomy" id="2234132"/>
    <lineage>
        <taxon>Bacteria</taxon>
        <taxon>Pseudomonadati</taxon>
        <taxon>Pseudomonadota</taxon>
        <taxon>Betaproteobacteria</taxon>
        <taxon>Burkholderiales</taxon>
        <taxon>Burkholderiaceae</taxon>
        <taxon>Burkholderia</taxon>
    </lineage>
</organism>
<comment type="caution">
    <text evidence="2">The sequence shown here is derived from an EMBL/GenBank/DDBJ whole genome shotgun (WGS) entry which is preliminary data.</text>
</comment>
<gene>
    <name evidence="2" type="ORF">DPV79_36190</name>
</gene>
<keyword evidence="1" id="KW-0560">Oxidoreductase</keyword>
<dbReference type="PANTHER" id="PTHR40279">
    <property type="entry name" value="PQQC-LIKE PROTEIN"/>
    <property type="match status" value="1"/>
</dbReference>
<evidence type="ECO:0000313" key="2">
    <source>
        <dbReference type="EMBL" id="RBB33077.1"/>
    </source>
</evidence>
<dbReference type="Pfam" id="PF14518">
    <property type="entry name" value="Haem_oxygenas_2"/>
    <property type="match status" value="1"/>
</dbReference>
<dbReference type="Gene3D" id="1.20.910.10">
    <property type="entry name" value="Heme oxygenase-like"/>
    <property type="match status" value="1"/>
</dbReference>
<name>A0A365QJ02_9BURK</name>
<proteinExistence type="predicted"/>
<dbReference type="InterPro" id="IPR039068">
    <property type="entry name" value="PqqC-like"/>
</dbReference>
<dbReference type="EMBL" id="QMFZ01000049">
    <property type="protein sequence ID" value="RBB33077.1"/>
    <property type="molecule type" value="Genomic_DNA"/>
</dbReference>